<dbReference type="Proteomes" id="UP000092461">
    <property type="component" value="Unassembled WGS sequence"/>
</dbReference>
<evidence type="ECO:0000256" key="1">
    <source>
        <dbReference type="ARBA" id="ARBA00023125"/>
    </source>
</evidence>
<feature type="domain" description="MEIOB-like N-terminal" evidence="4">
    <location>
        <begin position="11"/>
        <end position="136"/>
    </location>
</feature>
<proteinExistence type="inferred from homology"/>
<dbReference type="PANTHER" id="PTHR21166">
    <property type="entry name" value="CELL DIVISION CONTROL PROTEIN 24 OB DOMAIN-CONTAINING PROTEIN-RELATED"/>
    <property type="match status" value="1"/>
</dbReference>
<evidence type="ECO:0000256" key="3">
    <source>
        <dbReference type="ARBA" id="ARBA00038329"/>
    </source>
</evidence>
<evidence type="ECO:0000259" key="4">
    <source>
        <dbReference type="Pfam" id="PF24903"/>
    </source>
</evidence>
<keyword evidence="1" id="KW-0238">DNA-binding</keyword>
<organism evidence="6 7">
    <name type="scientific">Lutzomyia longipalpis</name>
    <name type="common">Sand fly</name>
    <dbReference type="NCBI Taxonomy" id="7200"/>
    <lineage>
        <taxon>Eukaryota</taxon>
        <taxon>Metazoa</taxon>
        <taxon>Ecdysozoa</taxon>
        <taxon>Arthropoda</taxon>
        <taxon>Hexapoda</taxon>
        <taxon>Insecta</taxon>
        <taxon>Pterygota</taxon>
        <taxon>Neoptera</taxon>
        <taxon>Endopterygota</taxon>
        <taxon>Diptera</taxon>
        <taxon>Nematocera</taxon>
        <taxon>Psychodoidea</taxon>
        <taxon>Psychodidae</taxon>
        <taxon>Lutzomyia</taxon>
        <taxon>Lutzomyia</taxon>
    </lineage>
</organism>
<evidence type="ECO:0000256" key="2">
    <source>
        <dbReference type="ARBA" id="ARBA00023254"/>
    </source>
</evidence>
<dbReference type="EMBL" id="AJWK01002530">
    <property type="status" value="NOT_ANNOTATED_CDS"/>
    <property type="molecule type" value="Genomic_DNA"/>
</dbReference>
<reference evidence="5" key="2">
    <citation type="journal article" date="2020" name="BMC">
        <title>Leishmania infection induces a limited differential gene expression in the sand fly midgut.</title>
        <authorList>
            <person name="Coutinho-Abreu I.V."/>
            <person name="Serafim T.D."/>
            <person name="Meneses C."/>
            <person name="Kamhawi S."/>
            <person name="Oliveira F."/>
            <person name="Valenzuela J.G."/>
        </authorList>
    </citation>
    <scope>NUCLEOTIDE SEQUENCE</scope>
    <source>
        <strain evidence="5">Jacobina</strain>
        <tissue evidence="5">Midgut</tissue>
    </source>
</reference>
<dbReference type="EnsemblMetazoa" id="LLOJ000664-RA">
    <property type="protein sequence ID" value="LLOJ000664-PA"/>
    <property type="gene ID" value="LLOJ000664"/>
</dbReference>
<dbReference type="GO" id="GO:0000712">
    <property type="term" value="P:resolution of meiotic recombination intermediates"/>
    <property type="evidence" value="ECO:0007669"/>
    <property type="project" value="TreeGrafter"/>
</dbReference>
<evidence type="ECO:0000313" key="6">
    <source>
        <dbReference type="EnsemblMetazoa" id="LLOJ000664-PA"/>
    </source>
</evidence>
<dbReference type="GO" id="GO:0008310">
    <property type="term" value="F:single-stranded DNA 3'-5' DNA exonuclease activity"/>
    <property type="evidence" value="ECO:0007669"/>
    <property type="project" value="TreeGrafter"/>
</dbReference>
<evidence type="ECO:0000313" key="7">
    <source>
        <dbReference type="Proteomes" id="UP000092461"/>
    </source>
</evidence>
<name>A0A1B0C9P2_LUTLO</name>
<reference evidence="7" key="1">
    <citation type="submission" date="2012-05" db="EMBL/GenBank/DDBJ databases">
        <title>Whole Genome Assembly of Lutzomyia longipalpis.</title>
        <authorList>
            <person name="Richards S."/>
            <person name="Qu C."/>
            <person name="Dillon R."/>
            <person name="Worley K."/>
            <person name="Scherer S."/>
            <person name="Batterton M."/>
            <person name="Taylor A."/>
            <person name="Hawes A."/>
            <person name="Hernandez B."/>
            <person name="Kovar C."/>
            <person name="Mandapat C."/>
            <person name="Pham C."/>
            <person name="Qu C."/>
            <person name="Jing C."/>
            <person name="Bess C."/>
            <person name="Bandaranaike D."/>
            <person name="Ngo D."/>
            <person name="Ongeri F."/>
            <person name="Arias F."/>
            <person name="Lara F."/>
            <person name="Weissenberger G."/>
            <person name="Kamau G."/>
            <person name="Han H."/>
            <person name="Shen H."/>
            <person name="Dinh H."/>
            <person name="Khalil I."/>
            <person name="Jones J."/>
            <person name="Shafer J."/>
            <person name="Jayaseelan J."/>
            <person name="Quiroz J."/>
            <person name="Blankenburg K."/>
            <person name="Nguyen L."/>
            <person name="Jackson L."/>
            <person name="Francisco L."/>
            <person name="Tang L.-Y."/>
            <person name="Pu L.-L."/>
            <person name="Perales L."/>
            <person name="Lorensuhewa L."/>
            <person name="Munidasa M."/>
            <person name="Coyle M."/>
            <person name="Taylor M."/>
            <person name="Puazo M."/>
            <person name="Firestine M."/>
            <person name="Scheel M."/>
            <person name="Javaid M."/>
            <person name="Wang M."/>
            <person name="Li M."/>
            <person name="Tabassum N."/>
            <person name="Saada N."/>
            <person name="Osuji N."/>
            <person name="Aqrawi P."/>
            <person name="Fu Q."/>
            <person name="Thornton R."/>
            <person name="Raj R."/>
            <person name="Goodspeed R."/>
            <person name="Mata R."/>
            <person name="Najjar R."/>
            <person name="Gubbala S."/>
            <person name="Lee S."/>
            <person name="Denson S."/>
            <person name="Patil S."/>
            <person name="Macmil S."/>
            <person name="Qi S."/>
            <person name="Matskevitch T."/>
            <person name="Palculict T."/>
            <person name="Mathew T."/>
            <person name="Vee V."/>
            <person name="Velamala V."/>
            <person name="Korchina V."/>
            <person name="Cai W."/>
            <person name="Liu W."/>
            <person name="Dai W."/>
            <person name="Zou X."/>
            <person name="Zhu Y."/>
            <person name="Zhang Y."/>
            <person name="Wu Y.-Q."/>
            <person name="Xin Y."/>
            <person name="Nazarath L."/>
            <person name="Kovar C."/>
            <person name="Han Y."/>
            <person name="Muzny D."/>
            <person name="Gibbs R."/>
        </authorList>
    </citation>
    <scope>NUCLEOTIDE SEQUENCE [LARGE SCALE GENOMIC DNA]</scope>
    <source>
        <strain evidence="7">Jacobina</strain>
    </source>
</reference>
<comment type="similarity">
    <text evidence="3">Belongs to the MEIOB family.</text>
</comment>
<dbReference type="InterPro" id="IPR052469">
    <property type="entry name" value="MEIOB"/>
</dbReference>
<dbReference type="AlphaFoldDB" id="A0A1B0C9P2"/>
<dbReference type="GO" id="GO:0003697">
    <property type="term" value="F:single-stranded DNA binding"/>
    <property type="evidence" value="ECO:0007669"/>
    <property type="project" value="TreeGrafter"/>
</dbReference>
<dbReference type="SUPFAM" id="SSF50249">
    <property type="entry name" value="Nucleic acid-binding proteins"/>
    <property type="match status" value="2"/>
</dbReference>
<evidence type="ECO:0000313" key="5">
    <source>
        <dbReference type="EMBL" id="MBC1176001.1"/>
    </source>
</evidence>
<dbReference type="VEuPathDB" id="VectorBase:LLONM1_007293"/>
<dbReference type="EMBL" id="GITU01007298">
    <property type="protein sequence ID" value="MBC1176001.1"/>
    <property type="molecule type" value="Transcribed_RNA"/>
</dbReference>
<reference evidence="6" key="3">
    <citation type="submission" date="2020-05" db="UniProtKB">
        <authorList>
            <consortium name="EnsemblMetazoa"/>
        </authorList>
    </citation>
    <scope>IDENTIFICATION</scope>
    <source>
        <strain evidence="6">Jacobina</strain>
    </source>
</reference>
<dbReference type="InterPro" id="IPR056880">
    <property type="entry name" value="OB_MEIOB_N"/>
</dbReference>
<dbReference type="VEuPathDB" id="VectorBase:LLOJ000664"/>
<dbReference type="PANTHER" id="PTHR21166:SF2">
    <property type="entry name" value="CELL DIVISION CONTROL PROTEIN 24 OB DOMAIN-CONTAINING PROTEIN-RELATED"/>
    <property type="match status" value="1"/>
</dbReference>
<dbReference type="Gene3D" id="2.40.50.140">
    <property type="entry name" value="Nucleic acid-binding proteins"/>
    <property type="match status" value="3"/>
</dbReference>
<dbReference type="InterPro" id="IPR012340">
    <property type="entry name" value="NA-bd_OB-fold"/>
</dbReference>
<protein>
    <recommendedName>
        <fullName evidence="4">MEIOB-like N-terminal domain-containing protein</fullName>
    </recommendedName>
</protein>
<keyword evidence="7" id="KW-1185">Reference proteome</keyword>
<keyword evidence="2" id="KW-0469">Meiosis</keyword>
<accession>A0A1B0C9P2</accession>
<sequence length="457" mass="52457">MTSVVRCWIKNLEHMREDTQNVSIIAVIIVKSQPRFFDGDEQQRGVLNMTLRDSVKDTINCTIWGTRESIMSTNENFRCGQVVNVVGARISQEDASVYRPKTSSSYVMILSDARGKIMQYIGTGENFSRLLHIPLKPQGLMLSLMDVNSRGELVSAEFVDLMVIVRMIRPLREIKTRMGKITHCREIIVMDRTFPGMLLTFWGKDDNERIDQWKPLETCLHLYDVKSDYSTYYRSVILTYCSRTVILDAVRGPEVDDLREFAANVPPIERFSFECNDLPCPDEIRNVMTIQQIQDRAEGYLMGNEEQFTAVIYATVVFDLDASNRRIVTERCPVCKQIVEGGCPEANCASVQFQMEATQRNLVAFEIFMSLTDHTGSLPYCRLMSSAAEKLLEMSPEDFLKLPPEQRTQLKWQTILERCTVKVVVRKKSIYRPRMWIGIVECSVAAPEDVIRSIKVY</sequence>
<dbReference type="Pfam" id="PF24903">
    <property type="entry name" value="OB_MEIOB_N"/>
    <property type="match status" value="1"/>
</dbReference>